<keyword evidence="2" id="KW-1185">Reference proteome</keyword>
<dbReference type="AlphaFoldDB" id="A0A1W2DB46"/>
<evidence type="ECO:0000313" key="2">
    <source>
        <dbReference type="Proteomes" id="UP000192330"/>
    </source>
</evidence>
<proteinExistence type="predicted"/>
<evidence type="ECO:0000313" key="1">
    <source>
        <dbReference type="EMBL" id="SMC94362.1"/>
    </source>
</evidence>
<sequence length="439" mass="46904">MTTLTILSATWSERPVSMRLPFQFGSTEVRETAEAHARVEIEVSGTRVTGRSAQLMVPRWFNKSAEMSNADTIDELRGVVDSAVAGAPGLRGTALDVTRALRDGLDRALPHTPPLARCFGPALVEMAVIDAICTAVRLPFWKAARDDVFGLVSGCPNDLSPADLSRSLASISAPEALVLRHTVGFDAPLRQADVGRDRPEDGRPVSLDEVIEDTGVSAFKIKLKGDPDADHRRLCDIAGLLDKGGDYAVTLDANEQYAPGDFGAFLSALAKDATLKRFFSAVRFVEQPFPREIALTAPVEASIPLIIDESDDTEDAFARALALGWSGTSIKSCKGVLRALINKARAEVAGAILSGEDLTCQPGICWLQDAAMMSACGVRDVERNGHHFAGGMQGAPDEERAMLLERHGDILMQDRNGVALRIAGGSVEIGSLARPGFGC</sequence>
<dbReference type="SUPFAM" id="SSF51604">
    <property type="entry name" value="Enolase C-terminal domain-like"/>
    <property type="match status" value="1"/>
</dbReference>
<protein>
    <submittedName>
        <fullName evidence="1">Enolase C-terminal domain-like</fullName>
    </submittedName>
</protein>
<dbReference type="OrthoDB" id="7809546at2"/>
<reference evidence="1 2" key="1">
    <citation type="submission" date="2017-04" db="EMBL/GenBank/DDBJ databases">
        <authorList>
            <person name="Afonso C.L."/>
            <person name="Miller P.J."/>
            <person name="Scott M.A."/>
            <person name="Spackman E."/>
            <person name="Goraichik I."/>
            <person name="Dimitrov K.M."/>
            <person name="Suarez D.L."/>
            <person name="Swayne D.E."/>
        </authorList>
    </citation>
    <scope>NUCLEOTIDE SEQUENCE [LARGE SCALE GENOMIC DNA]</scope>
    <source>
        <strain evidence="1 2">CGMCC 1.12644</strain>
    </source>
</reference>
<dbReference type="Gene3D" id="3.20.20.120">
    <property type="entry name" value="Enolase-like C-terminal domain"/>
    <property type="match status" value="1"/>
</dbReference>
<dbReference type="RefSeq" id="WP_084353608.1">
    <property type="nucleotide sequence ID" value="NZ_FWYD01000012.1"/>
</dbReference>
<dbReference type="InterPro" id="IPR036849">
    <property type="entry name" value="Enolase-like_C_sf"/>
</dbReference>
<dbReference type="EMBL" id="FWYD01000012">
    <property type="protein sequence ID" value="SMC94362.1"/>
    <property type="molecule type" value="Genomic_DNA"/>
</dbReference>
<accession>A0A1W2DB46</accession>
<gene>
    <name evidence="1" type="ORF">SAMN06295998_11233</name>
</gene>
<dbReference type="Proteomes" id="UP000192330">
    <property type="component" value="Unassembled WGS sequence"/>
</dbReference>
<dbReference type="STRING" id="1387277.SAMN06295998_11233"/>
<name>A0A1W2DB46_9RHOB</name>
<organism evidence="1 2">
    <name type="scientific">Primorskyibacter flagellatus</name>
    <dbReference type="NCBI Taxonomy" id="1387277"/>
    <lineage>
        <taxon>Bacteria</taxon>
        <taxon>Pseudomonadati</taxon>
        <taxon>Pseudomonadota</taxon>
        <taxon>Alphaproteobacteria</taxon>
        <taxon>Rhodobacterales</taxon>
        <taxon>Roseobacteraceae</taxon>
        <taxon>Primorskyibacter</taxon>
    </lineage>
</organism>